<name>A0A8H6R3T5_9EURO</name>
<comment type="caution">
    <text evidence="3">The sequence shown here is derived from an EMBL/GenBank/DDBJ whole genome shotgun (WGS) entry which is preliminary data.</text>
</comment>
<accession>A0A8H6R3T5</accession>
<evidence type="ECO:0000313" key="3">
    <source>
        <dbReference type="EMBL" id="KAF7184674.1"/>
    </source>
</evidence>
<dbReference type="InterPro" id="IPR051276">
    <property type="entry name" value="Saccharopine_DH-like_oxidrdct"/>
</dbReference>
<evidence type="ECO:0000256" key="1">
    <source>
        <dbReference type="ARBA" id="ARBA00038048"/>
    </source>
</evidence>
<evidence type="ECO:0000313" key="4">
    <source>
        <dbReference type="Proteomes" id="UP000641853"/>
    </source>
</evidence>
<dbReference type="GO" id="GO:0009247">
    <property type="term" value="P:glycolipid biosynthetic process"/>
    <property type="evidence" value="ECO:0007669"/>
    <property type="project" value="TreeGrafter"/>
</dbReference>
<dbReference type="EMBL" id="JACBAG010001578">
    <property type="protein sequence ID" value="KAF7184674.1"/>
    <property type="molecule type" value="Genomic_DNA"/>
</dbReference>
<protein>
    <recommendedName>
        <fullName evidence="2">Saccharopine dehydrogenase NADP binding domain-containing protein</fullName>
    </recommendedName>
</protein>
<dbReference type="GO" id="GO:0005886">
    <property type="term" value="C:plasma membrane"/>
    <property type="evidence" value="ECO:0007669"/>
    <property type="project" value="TreeGrafter"/>
</dbReference>
<dbReference type="PANTHER" id="PTHR12286:SF5">
    <property type="entry name" value="SACCHAROPINE DEHYDROGENASE-LIKE OXIDOREDUCTASE"/>
    <property type="match status" value="1"/>
</dbReference>
<gene>
    <name evidence="3" type="ORF">CNMCM7691_006036</name>
</gene>
<dbReference type="GO" id="GO:0005739">
    <property type="term" value="C:mitochondrion"/>
    <property type="evidence" value="ECO:0007669"/>
    <property type="project" value="TreeGrafter"/>
</dbReference>
<sequence>MATNLAQYELVLLGASGHTGKLCAEYIAAKLPPDLRWAIAGRDANKLAILFECLKARDPARKPPGVEVIQLNPGQLHSLAKRTRLLITTIGPYMRYGSLVVEACAVNGTHYIDCTGETPWVRQMIYSYHDTAKANGAMMITHCGIESVPADILTLAMVNHIQQKFSSPTSEVITSIHSINHGLTSGTIATLLSFAEVYTLNELITSLSPYALSSRFNISNANSQYAAFFEGLTSIHRIHELGVLTECIQGRIDTALVHRSRELLAESLPKLYSSSFRFKELMQFEDPLLALLFHWRWKICILLFCLPPFRWVMRYIYCKVPPKHGAPSPKTEYANYHGIATADTAERQKVFAVFEWSGSPYLLTALALAEAAMVLLRGNSDCLSKLGGGILTPACLGQEYIDRLSNAGVKIEVNSL</sequence>
<dbReference type="Gene3D" id="3.40.50.720">
    <property type="entry name" value="NAD(P)-binding Rossmann-like Domain"/>
    <property type="match status" value="1"/>
</dbReference>
<comment type="similarity">
    <text evidence="1">Belongs to the saccharopine dehydrogenase family.</text>
</comment>
<dbReference type="AlphaFoldDB" id="A0A8H6R3T5"/>
<feature type="domain" description="Saccharopine dehydrogenase NADP binding" evidence="2">
    <location>
        <begin position="11"/>
        <end position="140"/>
    </location>
</feature>
<dbReference type="InterPro" id="IPR005097">
    <property type="entry name" value="Sacchrp_dh_NADP-bd"/>
</dbReference>
<dbReference type="PANTHER" id="PTHR12286">
    <property type="entry name" value="SACCHAROPINE DEHYDROGENASE-LIKE OXIDOREDUCTASE"/>
    <property type="match status" value="1"/>
</dbReference>
<dbReference type="Proteomes" id="UP000641853">
    <property type="component" value="Unassembled WGS sequence"/>
</dbReference>
<organism evidence="3 4">
    <name type="scientific">Aspergillus felis</name>
    <dbReference type="NCBI Taxonomy" id="1287682"/>
    <lineage>
        <taxon>Eukaryota</taxon>
        <taxon>Fungi</taxon>
        <taxon>Dikarya</taxon>
        <taxon>Ascomycota</taxon>
        <taxon>Pezizomycotina</taxon>
        <taxon>Eurotiomycetes</taxon>
        <taxon>Eurotiomycetidae</taxon>
        <taxon>Eurotiales</taxon>
        <taxon>Aspergillaceae</taxon>
        <taxon>Aspergillus</taxon>
        <taxon>Aspergillus subgen. Fumigati</taxon>
    </lineage>
</organism>
<dbReference type="GO" id="GO:0005811">
    <property type="term" value="C:lipid droplet"/>
    <property type="evidence" value="ECO:0007669"/>
    <property type="project" value="TreeGrafter"/>
</dbReference>
<dbReference type="Pfam" id="PF03435">
    <property type="entry name" value="Sacchrp_dh_NADP"/>
    <property type="match status" value="1"/>
</dbReference>
<proteinExistence type="inferred from homology"/>
<reference evidence="3" key="1">
    <citation type="submission" date="2020-06" db="EMBL/GenBank/DDBJ databases">
        <title>Draft genome sequences of strains closely related to Aspergillus parafelis and Aspergillus hiratsukae.</title>
        <authorList>
            <person name="Dos Santos R.A.C."/>
            <person name="Rivero-Menendez O."/>
            <person name="Steenwyk J.L."/>
            <person name="Mead M.E."/>
            <person name="Goldman G.H."/>
            <person name="Alastruey-Izquierdo A."/>
            <person name="Rokas A."/>
        </authorList>
    </citation>
    <scope>NUCLEOTIDE SEQUENCE</scope>
    <source>
        <strain evidence="3">CNM-CM7691</strain>
    </source>
</reference>
<evidence type="ECO:0000259" key="2">
    <source>
        <dbReference type="Pfam" id="PF03435"/>
    </source>
</evidence>
<keyword evidence="4" id="KW-1185">Reference proteome</keyword>